<dbReference type="AlphaFoldDB" id="A0A4C1XG24"/>
<evidence type="ECO:0000256" key="1">
    <source>
        <dbReference type="SAM" id="MobiDB-lite"/>
    </source>
</evidence>
<comment type="caution">
    <text evidence="2">The sequence shown here is derived from an EMBL/GenBank/DDBJ whole genome shotgun (WGS) entry which is preliminary data.</text>
</comment>
<accession>A0A4C1XG24</accession>
<reference evidence="2 3" key="1">
    <citation type="journal article" date="2019" name="Commun. Biol.">
        <title>The bagworm genome reveals a unique fibroin gene that provides high tensile strength.</title>
        <authorList>
            <person name="Kono N."/>
            <person name="Nakamura H."/>
            <person name="Ohtoshi R."/>
            <person name="Tomita M."/>
            <person name="Numata K."/>
            <person name="Arakawa K."/>
        </authorList>
    </citation>
    <scope>NUCLEOTIDE SEQUENCE [LARGE SCALE GENOMIC DNA]</scope>
</reference>
<proteinExistence type="predicted"/>
<organism evidence="2 3">
    <name type="scientific">Eumeta variegata</name>
    <name type="common">Bagworm moth</name>
    <name type="synonym">Eumeta japonica</name>
    <dbReference type="NCBI Taxonomy" id="151549"/>
    <lineage>
        <taxon>Eukaryota</taxon>
        <taxon>Metazoa</taxon>
        <taxon>Ecdysozoa</taxon>
        <taxon>Arthropoda</taxon>
        <taxon>Hexapoda</taxon>
        <taxon>Insecta</taxon>
        <taxon>Pterygota</taxon>
        <taxon>Neoptera</taxon>
        <taxon>Endopterygota</taxon>
        <taxon>Lepidoptera</taxon>
        <taxon>Glossata</taxon>
        <taxon>Ditrysia</taxon>
        <taxon>Tineoidea</taxon>
        <taxon>Psychidae</taxon>
        <taxon>Oiketicinae</taxon>
        <taxon>Eumeta</taxon>
    </lineage>
</organism>
<protein>
    <submittedName>
        <fullName evidence="2">Uncharacterized protein</fullName>
    </submittedName>
</protein>
<feature type="region of interest" description="Disordered" evidence="1">
    <location>
        <begin position="1"/>
        <end position="26"/>
    </location>
</feature>
<keyword evidence="3" id="KW-1185">Reference proteome</keyword>
<evidence type="ECO:0000313" key="2">
    <source>
        <dbReference type="EMBL" id="GBP62050.1"/>
    </source>
</evidence>
<dbReference type="Proteomes" id="UP000299102">
    <property type="component" value="Unassembled WGS sequence"/>
</dbReference>
<sequence length="129" mass="13069">MTTYARYTISSSSEPSAAPPSPAVRTCTAQTHPPVIIAPCTAPGHASATLVSHLYNAPGGRGRGAGRRRVPLADASGVSAAAAGGQVKFRILKCSTHGPAPCAPRPAEEGLPHAVYSPAVRSGHESIAH</sequence>
<gene>
    <name evidence="2" type="ORF">EVAR_54075_1</name>
</gene>
<evidence type="ECO:0000313" key="3">
    <source>
        <dbReference type="Proteomes" id="UP000299102"/>
    </source>
</evidence>
<name>A0A4C1XG24_EUMVA</name>
<dbReference type="EMBL" id="BGZK01000830">
    <property type="protein sequence ID" value="GBP62050.1"/>
    <property type="molecule type" value="Genomic_DNA"/>
</dbReference>